<feature type="non-terminal residue" evidence="1">
    <location>
        <position position="1"/>
    </location>
</feature>
<accession>A0ACD1GHW4</accession>
<protein>
    <submittedName>
        <fullName evidence="1">Uncharacterized protein</fullName>
    </submittedName>
</protein>
<evidence type="ECO:0000313" key="1">
    <source>
        <dbReference type="EMBL" id="RAH48879.1"/>
    </source>
</evidence>
<sequence length="159" mass="17123">PSLTFLLLSCELRSALPDSLSLSAWETLDPGQKSSIAGQLHSYLVQLRRLKGTYIGAAGHGKACIGQRAPIEGGPFDSEQQFNTFILEDLVKLPEVLQHYAKHALTDNHEIVFTRGDFAPPQYPGGRGPGHGCSGLGRCWLVSRILGVYQGHAASKADA</sequence>
<dbReference type="EMBL" id="KZ825321">
    <property type="protein sequence ID" value="RAH48879.1"/>
    <property type="molecule type" value="Genomic_DNA"/>
</dbReference>
<reference evidence="1" key="1">
    <citation type="submission" date="2018-02" db="EMBL/GenBank/DDBJ databases">
        <title>The genomes of Aspergillus section Nigri reveals drivers in fungal speciation.</title>
        <authorList>
            <consortium name="DOE Joint Genome Institute"/>
            <person name="Vesth T.C."/>
            <person name="Nybo J."/>
            <person name="Theobald S."/>
            <person name="Brandl J."/>
            <person name="Frisvad J.C."/>
            <person name="Nielsen K.F."/>
            <person name="Lyhne E.K."/>
            <person name="Kogle M.E."/>
            <person name="Kuo A."/>
            <person name="Riley R."/>
            <person name="Clum A."/>
            <person name="Nolan M."/>
            <person name="Lipzen A."/>
            <person name="Salamov A."/>
            <person name="Henrissat B."/>
            <person name="Wiebenga A."/>
            <person name="De vries R.P."/>
            <person name="Grigoriev I.V."/>
            <person name="Mortensen U.H."/>
            <person name="Andersen M.R."/>
            <person name="Baker S.E."/>
        </authorList>
    </citation>
    <scope>NUCLEOTIDE SEQUENCE</scope>
    <source>
        <strain evidence="1">CBS 621.78</strain>
    </source>
</reference>
<keyword evidence="2" id="KW-1185">Reference proteome</keyword>
<proteinExistence type="predicted"/>
<organism evidence="1 2">
    <name type="scientific">Aspergillus brunneoviolaceus CBS 621.78</name>
    <dbReference type="NCBI Taxonomy" id="1450534"/>
    <lineage>
        <taxon>Eukaryota</taxon>
        <taxon>Fungi</taxon>
        <taxon>Dikarya</taxon>
        <taxon>Ascomycota</taxon>
        <taxon>Pezizomycotina</taxon>
        <taxon>Eurotiomycetes</taxon>
        <taxon>Eurotiomycetidae</taxon>
        <taxon>Eurotiales</taxon>
        <taxon>Aspergillaceae</taxon>
        <taxon>Aspergillus</taxon>
        <taxon>Aspergillus subgen. Circumdati</taxon>
    </lineage>
</organism>
<dbReference type="Proteomes" id="UP000249057">
    <property type="component" value="Unassembled WGS sequence"/>
</dbReference>
<gene>
    <name evidence="1" type="ORF">BO95DRAFT_38738</name>
</gene>
<evidence type="ECO:0000313" key="2">
    <source>
        <dbReference type="Proteomes" id="UP000249057"/>
    </source>
</evidence>
<name>A0ACD1GHW4_9EURO</name>